<dbReference type="Proteomes" id="UP001152795">
    <property type="component" value="Unassembled WGS sequence"/>
</dbReference>
<evidence type="ECO:0000313" key="2">
    <source>
        <dbReference type="EMBL" id="CAB3994242.1"/>
    </source>
</evidence>
<gene>
    <name evidence="2" type="ORF">PACLA_8A055300</name>
</gene>
<proteinExistence type="predicted"/>
<feature type="region of interest" description="Disordered" evidence="1">
    <location>
        <begin position="327"/>
        <end position="380"/>
    </location>
</feature>
<accession>A0A7D9I1F5</accession>
<dbReference type="OrthoDB" id="5987460at2759"/>
<reference evidence="2" key="1">
    <citation type="submission" date="2020-04" db="EMBL/GenBank/DDBJ databases">
        <authorList>
            <person name="Alioto T."/>
            <person name="Alioto T."/>
            <person name="Gomez Garrido J."/>
        </authorList>
    </citation>
    <scope>NUCLEOTIDE SEQUENCE</scope>
    <source>
        <strain evidence="2">A484AB</strain>
    </source>
</reference>
<dbReference type="EMBL" id="CACRXK020002425">
    <property type="protein sequence ID" value="CAB3994242.1"/>
    <property type="molecule type" value="Genomic_DNA"/>
</dbReference>
<keyword evidence="3" id="KW-1185">Reference proteome</keyword>
<feature type="compositionally biased region" description="Acidic residues" evidence="1">
    <location>
        <begin position="328"/>
        <end position="348"/>
    </location>
</feature>
<dbReference type="AlphaFoldDB" id="A0A7D9I1F5"/>
<keyword evidence="2" id="KW-0675">Receptor</keyword>
<dbReference type="SUPFAM" id="SSF68906">
    <property type="entry name" value="SAP domain"/>
    <property type="match status" value="1"/>
</dbReference>
<evidence type="ECO:0000313" key="3">
    <source>
        <dbReference type="Proteomes" id="UP001152795"/>
    </source>
</evidence>
<evidence type="ECO:0000256" key="1">
    <source>
        <dbReference type="SAM" id="MobiDB-lite"/>
    </source>
</evidence>
<dbReference type="InterPro" id="IPR036361">
    <property type="entry name" value="SAP_dom_sf"/>
</dbReference>
<sequence length="398" mass="45588">MTNADDLANVTSCKFPENPYCQYEKERLSHLMIRLESSLSLCGRFNLNEAELKLLATAMIPIKLTDIIDTAKALRDNFPSEAHQEIAELKFPPVKPRWADFTDAGPGVACNNFEVQFRDAELAIIYNSDYRIRLHSSRGNSSDNEAERTNSAIGDSIVDGATLQWNKHKRFDGLSDEDISKLTVKEFEEHETDRMEKNAWAVIKRLYKAGTISSDNVEQLKEVSSCYCVEEKDVASYVKHLEELKMMSDIRENERRKKREKECSKTYEDYDWNTLIDSGKLNSLKVMELDKYLKRHDLSTIGKKEDKIKRIKADFYINRTNDAAIDAETSDDDTLSGDGESDSDDDEVLQIIPQGDEDDNSTEGMSEDSDEEIANLPTIRSRRAASFPHARYKDYYVY</sequence>
<protein>
    <submittedName>
        <fullName evidence="2">Transient receptor potential cation channel subfamily A member 1</fullName>
    </submittedName>
</protein>
<organism evidence="2 3">
    <name type="scientific">Paramuricea clavata</name>
    <name type="common">Red gorgonian</name>
    <name type="synonym">Violescent sea-whip</name>
    <dbReference type="NCBI Taxonomy" id="317549"/>
    <lineage>
        <taxon>Eukaryota</taxon>
        <taxon>Metazoa</taxon>
        <taxon>Cnidaria</taxon>
        <taxon>Anthozoa</taxon>
        <taxon>Octocorallia</taxon>
        <taxon>Malacalcyonacea</taxon>
        <taxon>Plexauridae</taxon>
        <taxon>Paramuricea</taxon>
    </lineage>
</organism>
<dbReference type="Gene3D" id="1.10.720.30">
    <property type="entry name" value="SAP domain"/>
    <property type="match status" value="1"/>
</dbReference>
<comment type="caution">
    <text evidence="2">The sequence shown here is derived from an EMBL/GenBank/DDBJ whole genome shotgun (WGS) entry which is preliminary data.</text>
</comment>
<name>A0A7D9I1F5_PARCT</name>
<feature type="compositionally biased region" description="Acidic residues" evidence="1">
    <location>
        <begin position="355"/>
        <end position="373"/>
    </location>
</feature>